<feature type="domain" description="Response regulatory" evidence="16">
    <location>
        <begin position="470"/>
        <end position="586"/>
    </location>
</feature>
<comment type="similarity">
    <text evidence="2">In the N-terminal section; belongs to the phytochrome family.</text>
</comment>
<evidence type="ECO:0000256" key="13">
    <source>
        <dbReference type="PROSITE-ProRule" id="PRU00169"/>
    </source>
</evidence>
<dbReference type="SMART" id="SM00387">
    <property type="entry name" value="HATPase_c"/>
    <property type="match status" value="1"/>
</dbReference>
<dbReference type="SUPFAM" id="SSF55874">
    <property type="entry name" value="ATPase domain of HSP90 chaperone/DNA topoisomerase II/histidine kinase"/>
    <property type="match status" value="1"/>
</dbReference>
<evidence type="ECO:0000313" key="18">
    <source>
        <dbReference type="Proteomes" id="UP000437131"/>
    </source>
</evidence>
<evidence type="ECO:0000256" key="8">
    <source>
        <dbReference type="ARBA" id="ARBA00022840"/>
    </source>
</evidence>
<evidence type="ECO:0000256" key="11">
    <source>
        <dbReference type="ARBA" id="ARBA00068150"/>
    </source>
</evidence>
<evidence type="ECO:0000256" key="9">
    <source>
        <dbReference type="ARBA" id="ARBA00023012"/>
    </source>
</evidence>
<evidence type="ECO:0000256" key="6">
    <source>
        <dbReference type="ARBA" id="ARBA00022741"/>
    </source>
</evidence>
<dbReference type="CDD" id="cd16922">
    <property type="entry name" value="HATPase_EvgS-ArcB-TorS-like"/>
    <property type="match status" value="1"/>
</dbReference>
<keyword evidence="7" id="KW-0418">Kinase</keyword>
<dbReference type="PRINTS" id="PR00344">
    <property type="entry name" value="BCTRLSENSOR"/>
</dbReference>
<proteinExistence type="inferred from homology"/>
<dbReference type="InterPro" id="IPR003594">
    <property type="entry name" value="HATPase_dom"/>
</dbReference>
<dbReference type="FunFam" id="1.10.287.130:FF:000002">
    <property type="entry name" value="Two-component osmosensing histidine kinase"/>
    <property type="match status" value="1"/>
</dbReference>
<evidence type="ECO:0000256" key="12">
    <source>
        <dbReference type="ARBA" id="ARBA00074306"/>
    </source>
</evidence>
<dbReference type="PANTHER" id="PTHR43047">
    <property type="entry name" value="TWO-COMPONENT HISTIDINE PROTEIN KINASE"/>
    <property type="match status" value="1"/>
</dbReference>
<keyword evidence="9" id="KW-0902">Two-component regulatory system</keyword>
<keyword evidence="6" id="KW-0547">Nucleotide-binding</keyword>
<dbReference type="Pfam" id="PF00072">
    <property type="entry name" value="Response_reg"/>
    <property type="match status" value="1"/>
</dbReference>
<dbReference type="InterPro" id="IPR011006">
    <property type="entry name" value="CheY-like_superfamily"/>
</dbReference>
<feature type="coiled-coil region" evidence="14">
    <location>
        <begin position="176"/>
        <end position="207"/>
    </location>
</feature>
<dbReference type="GO" id="GO:0005524">
    <property type="term" value="F:ATP binding"/>
    <property type="evidence" value="ECO:0007669"/>
    <property type="project" value="UniProtKB-KW"/>
</dbReference>
<dbReference type="SUPFAM" id="SSF55781">
    <property type="entry name" value="GAF domain-like"/>
    <property type="match status" value="1"/>
</dbReference>
<organism evidence="17 18">
    <name type="scientific">Cyanobacterium aponinum 0216</name>
    <dbReference type="NCBI Taxonomy" id="2676140"/>
    <lineage>
        <taxon>Bacteria</taxon>
        <taxon>Bacillati</taxon>
        <taxon>Cyanobacteriota</taxon>
        <taxon>Cyanophyceae</taxon>
        <taxon>Oscillatoriophycideae</taxon>
        <taxon>Chroococcales</taxon>
        <taxon>Geminocystaceae</taxon>
        <taxon>Cyanobacterium</taxon>
    </lineage>
</organism>
<evidence type="ECO:0000259" key="15">
    <source>
        <dbReference type="PROSITE" id="PS50109"/>
    </source>
</evidence>
<evidence type="ECO:0000256" key="14">
    <source>
        <dbReference type="SAM" id="Coils"/>
    </source>
</evidence>
<dbReference type="InterPro" id="IPR004358">
    <property type="entry name" value="Sig_transdc_His_kin-like_C"/>
</dbReference>
<dbReference type="Pfam" id="PF02518">
    <property type="entry name" value="HATPase_c"/>
    <property type="match status" value="1"/>
</dbReference>
<gene>
    <name evidence="17" type="ORF">GGC33_06560</name>
</gene>
<comment type="catalytic activity">
    <reaction evidence="1">
        <text>ATP + protein L-histidine = ADP + protein N-phospho-L-histidine.</text>
        <dbReference type="EC" id="2.7.13.3"/>
    </reaction>
</comment>
<feature type="domain" description="Histidine kinase" evidence="15">
    <location>
        <begin position="221"/>
        <end position="444"/>
    </location>
</feature>
<dbReference type="InterPro" id="IPR036097">
    <property type="entry name" value="HisK_dim/P_sf"/>
</dbReference>
<dbReference type="InterPro" id="IPR003661">
    <property type="entry name" value="HisK_dim/P_dom"/>
</dbReference>
<dbReference type="Pfam" id="PF01590">
    <property type="entry name" value="GAF"/>
    <property type="match status" value="1"/>
</dbReference>
<dbReference type="Gene3D" id="3.40.50.2300">
    <property type="match status" value="1"/>
</dbReference>
<dbReference type="SUPFAM" id="SSF47384">
    <property type="entry name" value="Homodimeric domain of signal transducing histidine kinase"/>
    <property type="match status" value="1"/>
</dbReference>
<dbReference type="SMART" id="SM00065">
    <property type="entry name" value="GAF"/>
    <property type="match status" value="1"/>
</dbReference>
<dbReference type="EMBL" id="WMIA01000006">
    <property type="protein sequence ID" value="MTF38583.1"/>
    <property type="molecule type" value="Genomic_DNA"/>
</dbReference>
<evidence type="ECO:0000256" key="5">
    <source>
        <dbReference type="ARBA" id="ARBA00022679"/>
    </source>
</evidence>
<dbReference type="SUPFAM" id="SSF52172">
    <property type="entry name" value="CheY-like"/>
    <property type="match status" value="1"/>
</dbReference>
<dbReference type="SMART" id="SM00388">
    <property type="entry name" value="HisKA"/>
    <property type="match status" value="1"/>
</dbReference>
<accession>A0A844GSQ7</accession>
<dbReference type="InterPro" id="IPR003018">
    <property type="entry name" value="GAF"/>
</dbReference>
<dbReference type="Gene3D" id="3.30.450.40">
    <property type="match status" value="1"/>
</dbReference>
<dbReference type="InterPro" id="IPR036890">
    <property type="entry name" value="HATPase_C_sf"/>
</dbReference>
<dbReference type="AlphaFoldDB" id="A0A844GSQ7"/>
<evidence type="ECO:0000256" key="4">
    <source>
        <dbReference type="ARBA" id="ARBA00022553"/>
    </source>
</evidence>
<evidence type="ECO:0000259" key="16">
    <source>
        <dbReference type="PROSITE" id="PS50110"/>
    </source>
</evidence>
<dbReference type="Gene3D" id="3.30.565.10">
    <property type="entry name" value="Histidine kinase-like ATPase, C-terminal domain"/>
    <property type="match status" value="1"/>
</dbReference>
<evidence type="ECO:0000256" key="1">
    <source>
        <dbReference type="ARBA" id="ARBA00000085"/>
    </source>
</evidence>
<dbReference type="SMART" id="SM00448">
    <property type="entry name" value="REC"/>
    <property type="match status" value="1"/>
</dbReference>
<dbReference type="RefSeq" id="WP_155083479.1">
    <property type="nucleotide sequence ID" value="NZ_WMIA01000006.1"/>
</dbReference>
<feature type="modified residue" description="4-aspartylphosphate" evidence="13">
    <location>
        <position position="519"/>
    </location>
</feature>
<comment type="subunit">
    <text evidence="10">At low DSF concentrations, interacts with RpfF.</text>
</comment>
<dbReference type="CDD" id="cd00082">
    <property type="entry name" value="HisKA"/>
    <property type="match status" value="1"/>
</dbReference>
<keyword evidence="8" id="KW-0067">ATP-binding</keyword>
<dbReference type="EC" id="2.7.13.3" evidence="3"/>
<protein>
    <recommendedName>
        <fullName evidence="12">Circadian input-output histidine kinase CikA</fullName>
        <ecNumber evidence="3">2.7.13.3</ecNumber>
    </recommendedName>
    <alternativeName>
        <fullName evidence="11">Sensory/regulatory protein RpfC</fullName>
    </alternativeName>
</protein>
<evidence type="ECO:0000256" key="3">
    <source>
        <dbReference type="ARBA" id="ARBA00012438"/>
    </source>
</evidence>
<dbReference type="Gene3D" id="1.10.287.130">
    <property type="match status" value="1"/>
</dbReference>
<dbReference type="InterPro" id="IPR029016">
    <property type="entry name" value="GAF-like_dom_sf"/>
</dbReference>
<dbReference type="FunFam" id="3.30.565.10:FF:000010">
    <property type="entry name" value="Sensor histidine kinase RcsC"/>
    <property type="match status" value="1"/>
</dbReference>
<sequence length="672" mass="76877">MESKLLRVERLLKGVADATNYLLTVKDYNQGINQALDTLGKATRVDRIYIFNVHPHPQWKKPAYSQLWEWVAEGITPEIDNPYLQNMPFDDVIPRWYDILSSGGTVAGNVRDFPELERIVLQPQGILSLLVVPILIKDEFWGFVGFDDCHRERNWTEIEISTLRAIAGSIGGIIARNQAERELQNLNQELEKRIETRTQQLLIAKEEADKANQAKSEFLARMSHELRTPLNGILGFCQLLNRDENLTSLQRENLKIINSSGEHLLNLINDILELTKIEVGKISLNITDCDLDKLLDSLRDMFYLKISEKNLELIITRDVDIPNHVRLDERKLKQVLINLLHNAIKFTHQGQISLKIKSIKDNKNIEKINLLFIVKDTGVGITPEEIKIIFKPFEQTQFGIKSNQGNGLGLSISKKLVKLMGGNLQVKSSLNQGSSFYFQIPTTIIKKNKNIAKHSFDDRLNLKPSPEKNKILIVEDIEINCQFLIKLLSPMSFNIYIAEDGEKALDLWEKHLPDLILMDVQIPILNGLEVTQIIREKKNLPQPKIIIVSASAFANDVEKATCQGCDDFVMKPIIENILLSKIAQHLGIELSTKISTNEKRETLEEKEKLIKSNLQKMPSDWVKKLNKAAKELNRDKISSLLQLIPSEYDPLARILNKMIKEYDFEQIIRLTQ</sequence>
<evidence type="ECO:0000256" key="7">
    <source>
        <dbReference type="ARBA" id="ARBA00022777"/>
    </source>
</evidence>
<keyword evidence="5" id="KW-0808">Transferase</keyword>
<dbReference type="PROSITE" id="PS50109">
    <property type="entry name" value="HIS_KIN"/>
    <property type="match status" value="1"/>
</dbReference>
<keyword evidence="14" id="KW-0175">Coiled coil</keyword>
<comment type="caution">
    <text evidence="17">The sequence shown here is derived from an EMBL/GenBank/DDBJ whole genome shotgun (WGS) entry which is preliminary data.</text>
</comment>
<dbReference type="GO" id="GO:0000155">
    <property type="term" value="F:phosphorelay sensor kinase activity"/>
    <property type="evidence" value="ECO:0007669"/>
    <property type="project" value="InterPro"/>
</dbReference>
<dbReference type="Pfam" id="PF00512">
    <property type="entry name" value="HisKA"/>
    <property type="match status" value="1"/>
</dbReference>
<reference evidence="17 18" key="1">
    <citation type="submission" date="2019-11" db="EMBL/GenBank/DDBJ databases">
        <title>Isolation of a new High Light Tolerant Cyanobacteria.</title>
        <authorList>
            <person name="Dobson Z."/>
            <person name="Vaughn N."/>
            <person name="Vaughn M."/>
            <person name="Fromme P."/>
            <person name="Mazor Y."/>
        </authorList>
    </citation>
    <scope>NUCLEOTIDE SEQUENCE [LARGE SCALE GENOMIC DNA]</scope>
    <source>
        <strain evidence="17 18">0216</strain>
    </source>
</reference>
<keyword evidence="4 13" id="KW-0597">Phosphoprotein</keyword>
<dbReference type="InterPro" id="IPR001789">
    <property type="entry name" value="Sig_transdc_resp-reg_receiver"/>
</dbReference>
<evidence type="ECO:0000256" key="2">
    <source>
        <dbReference type="ARBA" id="ARBA00006402"/>
    </source>
</evidence>
<name>A0A844GSQ7_9CHRO</name>
<evidence type="ECO:0000313" key="17">
    <source>
        <dbReference type="EMBL" id="MTF38583.1"/>
    </source>
</evidence>
<dbReference type="PROSITE" id="PS50110">
    <property type="entry name" value="RESPONSE_REGULATORY"/>
    <property type="match status" value="1"/>
</dbReference>
<dbReference type="CDD" id="cd17546">
    <property type="entry name" value="REC_hyHK_CKI1_RcsC-like"/>
    <property type="match status" value="1"/>
</dbReference>
<evidence type="ECO:0000256" key="10">
    <source>
        <dbReference type="ARBA" id="ARBA00064003"/>
    </source>
</evidence>
<dbReference type="InterPro" id="IPR005467">
    <property type="entry name" value="His_kinase_dom"/>
</dbReference>
<dbReference type="Proteomes" id="UP000437131">
    <property type="component" value="Unassembled WGS sequence"/>
</dbReference>